<dbReference type="Gene3D" id="1.20.1260.20">
    <property type="entry name" value="PPE superfamily"/>
    <property type="match status" value="1"/>
</dbReference>
<dbReference type="AlphaFoldDB" id="A0A1B1KB89"/>
<feature type="region of interest" description="Disordered" evidence="2">
    <location>
        <begin position="253"/>
        <end position="290"/>
    </location>
</feature>
<sequence>MSGGENFRSGEWDHRAIRCAVDALRPAESGAVAAAWDDLGRRFQESVTEFHDATRAAVDTGWRGPTADAVASALDDYAAHAGQVGDRFTDVADALRHATTGAEAVRGAVGRPGEHPTDWTRVLPVNWTAEADADAAEQNAKAAMDTFYTSAYRVADEQLPVAGLVATDAAATANGQPVGFDIGPNGVHGIPSDEQVAEPESESVPRNEHRKSGEVLLEDSSAPAQAAPGSIAGAALAGAVGGGVAQYARSIVSSHRTTTPERPGAPALPAAREDEEEPPTYLESIDEGSELVGRLPLVTPAVIGR</sequence>
<feature type="compositionally biased region" description="Basic and acidic residues" evidence="2">
    <location>
        <begin position="203"/>
        <end position="213"/>
    </location>
</feature>
<dbReference type="InterPro" id="IPR038332">
    <property type="entry name" value="PPE_sf"/>
</dbReference>
<accession>A0A1B1KB89</accession>
<organism evidence="4 5">
    <name type="scientific">Rhodococcus opacus</name>
    <name type="common">Nocardia opaca</name>
    <dbReference type="NCBI Taxonomy" id="37919"/>
    <lineage>
        <taxon>Bacteria</taxon>
        <taxon>Bacillati</taxon>
        <taxon>Actinomycetota</taxon>
        <taxon>Actinomycetes</taxon>
        <taxon>Mycobacteriales</taxon>
        <taxon>Nocardiaceae</taxon>
        <taxon>Rhodococcus</taxon>
    </lineage>
</organism>
<dbReference type="SUPFAM" id="SSF140459">
    <property type="entry name" value="PE/PPE dimer-like"/>
    <property type="match status" value="1"/>
</dbReference>
<reference evidence="4 5" key="1">
    <citation type="submission" date="2014-07" db="EMBL/GenBank/DDBJ databases">
        <authorList>
            <person name="Zhang J.E."/>
            <person name="Yang H."/>
            <person name="Guo J."/>
            <person name="Deng Z."/>
            <person name="Luo H."/>
            <person name="Luo M."/>
            <person name="Zhao B."/>
        </authorList>
    </citation>
    <scope>NUCLEOTIDE SEQUENCE [LARGE SCALE GENOMIC DNA]</scope>
    <source>
        <strain evidence="4 5">1CP</strain>
    </source>
</reference>
<dbReference type="Pfam" id="PF00823">
    <property type="entry name" value="PPE"/>
    <property type="match status" value="1"/>
</dbReference>
<proteinExistence type="inferred from homology"/>
<gene>
    <name evidence="4" type="ORF">R1CP_25895</name>
</gene>
<feature type="region of interest" description="Disordered" evidence="2">
    <location>
        <begin position="189"/>
        <end position="213"/>
    </location>
</feature>
<evidence type="ECO:0000313" key="4">
    <source>
        <dbReference type="EMBL" id="ANS29831.1"/>
    </source>
</evidence>
<dbReference type="RefSeq" id="WP_065491853.1">
    <property type="nucleotide sequence ID" value="NZ_CP009111.1"/>
</dbReference>
<feature type="domain" description="PPE" evidence="3">
    <location>
        <begin position="29"/>
        <end position="112"/>
    </location>
</feature>
<dbReference type="PATRIC" id="fig|37919.13.peg.5428"/>
<evidence type="ECO:0000259" key="3">
    <source>
        <dbReference type="Pfam" id="PF00823"/>
    </source>
</evidence>
<name>A0A1B1KB89_RHOOP</name>
<dbReference type="EMBL" id="CP009111">
    <property type="protein sequence ID" value="ANS29831.1"/>
    <property type="molecule type" value="Genomic_DNA"/>
</dbReference>
<dbReference type="InterPro" id="IPR000030">
    <property type="entry name" value="PPE_dom"/>
</dbReference>
<evidence type="ECO:0000256" key="2">
    <source>
        <dbReference type="SAM" id="MobiDB-lite"/>
    </source>
</evidence>
<evidence type="ECO:0000256" key="1">
    <source>
        <dbReference type="ARBA" id="ARBA00010652"/>
    </source>
</evidence>
<feature type="compositionally biased region" description="Acidic residues" evidence="2">
    <location>
        <begin position="273"/>
        <end position="289"/>
    </location>
</feature>
<dbReference type="Proteomes" id="UP000186108">
    <property type="component" value="Chromosome"/>
</dbReference>
<evidence type="ECO:0000313" key="5">
    <source>
        <dbReference type="Proteomes" id="UP000186108"/>
    </source>
</evidence>
<comment type="similarity">
    <text evidence="1">Belongs to the mycobacterial PPE family.</text>
</comment>
<protein>
    <submittedName>
        <fullName evidence="4">PPE family protein</fullName>
    </submittedName>
</protein>